<dbReference type="EMBL" id="CP063356">
    <property type="protein sequence ID" value="QOY33827.1"/>
    <property type="molecule type" value="Genomic_DNA"/>
</dbReference>
<evidence type="ECO:0000256" key="3">
    <source>
        <dbReference type="PROSITE-ProRule" id="PRU00335"/>
    </source>
</evidence>
<dbReference type="SUPFAM" id="SSF46689">
    <property type="entry name" value="Homeodomain-like"/>
    <property type="match status" value="1"/>
</dbReference>
<dbReference type="Gene3D" id="1.10.357.10">
    <property type="entry name" value="Tetracycline Repressor, domain 2"/>
    <property type="match status" value="1"/>
</dbReference>
<dbReference type="InterPro" id="IPR036271">
    <property type="entry name" value="Tet_transcr_reg_TetR-rel_C_sf"/>
</dbReference>
<dbReference type="Proteomes" id="UP000180175">
    <property type="component" value="Chromosome"/>
</dbReference>
<proteinExistence type="predicted"/>
<dbReference type="PANTHER" id="PTHR43479:SF11">
    <property type="entry name" value="ACREF_ENVCD OPERON REPRESSOR-RELATED"/>
    <property type="match status" value="1"/>
</dbReference>
<dbReference type="PANTHER" id="PTHR43479">
    <property type="entry name" value="ACREF/ENVCD OPERON REPRESSOR-RELATED"/>
    <property type="match status" value="1"/>
</dbReference>
<feature type="domain" description="HTH tetR-type" evidence="4">
    <location>
        <begin position="11"/>
        <end position="71"/>
    </location>
</feature>
<reference evidence="6 7" key="3">
    <citation type="journal article" date="2019" name="Int. J. Syst. Evol. Microbiol.">
        <title>Anaerobacillus isosaccharinicus sp. nov., an alkaliphilic bacterium which degrades isosaccharinic acid.</title>
        <authorList>
            <person name="Bassil N.M."/>
            <person name="Lloyd J.R."/>
        </authorList>
    </citation>
    <scope>NUCLEOTIDE SEQUENCE [LARGE SCALE GENOMIC DNA]</scope>
    <source>
        <strain evidence="6 7">NB2006</strain>
    </source>
</reference>
<protein>
    <submittedName>
        <fullName evidence="6">TetR/AcrR family transcriptional regulator</fullName>
    </submittedName>
</protein>
<accession>A0A1S2KV28</accession>
<dbReference type="Pfam" id="PF00440">
    <property type="entry name" value="TetR_N"/>
    <property type="match status" value="1"/>
</dbReference>
<dbReference type="SUPFAM" id="SSF48498">
    <property type="entry name" value="Tetracyclin repressor-like, C-terminal domain"/>
    <property type="match status" value="1"/>
</dbReference>
<dbReference type="PRINTS" id="PR00455">
    <property type="entry name" value="HTHTETR"/>
</dbReference>
<dbReference type="InterPro" id="IPR050624">
    <property type="entry name" value="HTH-type_Tx_Regulator"/>
</dbReference>
<name>A0A1S2KV28_9BACI</name>
<dbReference type="KEGG" id="aia:AWH56_013775"/>
<reference evidence="6" key="4">
    <citation type="submission" date="2020-10" db="EMBL/GenBank/DDBJ databases">
        <authorList>
            <person name="Bassil N.M."/>
            <person name="Lloyd J.R."/>
        </authorList>
    </citation>
    <scope>NUCLEOTIDE SEQUENCE</scope>
    <source>
        <strain evidence="6">NB2006</strain>
    </source>
</reference>
<dbReference type="EMBL" id="LQXD01000211">
    <property type="protein sequence ID" value="OIJ03523.1"/>
    <property type="molecule type" value="Genomic_DNA"/>
</dbReference>
<evidence type="ECO:0000313" key="7">
    <source>
        <dbReference type="Proteomes" id="UP000180175"/>
    </source>
</evidence>
<keyword evidence="1" id="KW-0678">Repressor</keyword>
<reference evidence="5 7" key="1">
    <citation type="submission" date="2016-10" db="EMBL/GenBank/DDBJ databases">
        <title>Draft genome sequences of four alkaliphilic bacteria belonging to the Anaerobacillus genus.</title>
        <authorList>
            <person name="Bassil N.M."/>
            <person name="Lloyd J.R."/>
        </authorList>
    </citation>
    <scope>NUCLEOTIDE SEQUENCE [LARGE SCALE GENOMIC DNA]</scope>
    <source>
        <strain evidence="5 7">NB2006</strain>
    </source>
</reference>
<dbReference type="AlphaFoldDB" id="A0A1S2KV28"/>
<evidence type="ECO:0000313" key="6">
    <source>
        <dbReference type="EMBL" id="QOY33827.1"/>
    </source>
</evidence>
<dbReference type="PROSITE" id="PS50977">
    <property type="entry name" value="HTH_TETR_2"/>
    <property type="match status" value="1"/>
</dbReference>
<keyword evidence="2 3" id="KW-0238">DNA-binding</keyword>
<evidence type="ECO:0000259" key="4">
    <source>
        <dbReference type="PROSITE" id="PS50977"/>
    </source>
</evidence>
<evidence type="ECO:0000256" key="2">
    <source>
        <dbReference type="ARBA" id="ARBA00023125"/>
    </source>
</evidence>
<dbReference type="OrthoDB" id="9812484at2"/>
<evidence type="ECO:0000313" key="5">
    <source>
        <dbReference type="EMBL" id="OIJ03523.1"/>
    </source>
</evidence>
<sequence length="210" mass="24422">MPTQTFFNLPNEKRERIINAATEEFASYSFSQASIARIIEQAGISRGSFYQYFEDIKDVYKFIFEKAGQEKLVYIYDVVSRMNELNTFVIMKELYKAGLRFANDHPRLAQMGNKFYKEEESVRNDVIEGLVEKSHQFYEGLLLTGIEKGDVDPKIDVKIASRLFYTMNLAVVENYLTSSGQEHFLDDIDGYLLEVDKMLYILEHGLKKKD</sequence>
<organism evidence="5 7">
    <name type="scientific">Anaerobacillus isosaccharinicus</name>
    <dbReference type="NCBI Taxonomy" id="1532552"/>
    <lineage>
        <taxon>Bacteria</taxon>
        <taxon>Bacillati</taxon>
        <taxon>Bacillota</taxon>
        <taxon>Bacilli</taxon>
        <taxon>Bacillales</taxon>
        <taxon>Bacillaceae</taxon>
        <taxon>Anaerobacillus</taxon>
    </lineage>
</organism>
<reference evidence="6 7" key="2">
    <citation type="journal article" date="2017" name="Genome Announc.">
        <title>Draft Genome Sequences of Four Alkaliphilic Bacteria Belonging to the Anaerobacillus Genus.</title>
        <authorList>
            <person name="Bassil N.M."/>
            <person name="Lloyd J.R."/>
        </authorList>
    </citation>
    <scope>NUCLEOTIDE SEQUENCE [LARGE SCALE GENOMIC DNA]</scope>
    <source>
        <strain evidence="6 7">NB2006</strain>
    </source>
</reference>
<dbReference type="GO" id="GO:0003677">
    <property type="term" value="F:DNA binding"/>
    <property type="evidence" value="ECO:0007669"/>
    <property type="project" value="UniProtKB-UniRule"/>
</dbReference>
<evidence type="ECO:0000256" key="1">
    <source>
        <dbReference type="ARBA" id="ARBA00022491"/>
    </source>
</evidence>
<dbReference type="InterPro" id="IPR001647">
    <property type="entry name" value="HTH_TetR"/>
</dbReference>
<keyword evidence="7" id="KW-1185">Reference proteome</keyword>
<dbReference type="RefSeq" id="WP_071319588.1">
    <property type="nucleotide sequence ID" value="NZ_CP063356.2"/>
</dbReference>
<feature type="DNA-binding region" description="H-T-H motif" evidence="3">
    <location>
        <begin position="34"/>
        <end position="53"/>
    </location>
</feature>
<gene>
    <name evidence="6" type="ORF">AWH56_013775</name>
    <name evidence="5" type="ORF">AWH56_24775</name>
</gene>
<dbReference type="InterPro" id="IPR009057">
    <property type="entry name" value="Homeodomain-like_sf"/>
</dbReference>